<dbReference type="InterPro" id="IPR029058">
    <property type="entry name" value="AB_hydrolase_fold"/>
</dbReference>
<reference evidence="2 3" key="1">
    <citation type="journal article" date="2014" name="Int. J. Syst. Evol. Microbiol.">
        <title>Listeria floridensis sp. nov., Listeria aquatica sp. nov., Listeria cornellensis sp. nov., Listeria riparia sp. nov. and Listeria grandensis sp. nov., from agricultural and natural environments.</title>
        <authorList>
            <person name="den Bakker H.C."/>
            <person name="Warchocki S."/>
            <person name="Wright E.M."/>
            <person name="Allred A.F."/>
            <person name="Ahlstrom C."/>
            <person name="Manuel C.S."/>
            <person name="Stasiewicz M.J."/>
            <person name="Burrell A."/>
            <person name="Roof S."/>
            <person name="Strawn L."/>
            <person name="Fortes E.D."/>
            <person name="Nightingale K.K."/>
            <person name="Kephart D."/>
            <person name="Wiedmann M."/>
        </authorList>
    </citation>
    <scope>NUCLEOTIDE SEQUENCE [LARGE SCALE GENOMIC DNA]</scope>
    <source>
        <strain evidence="2 3">FSL S10-1187</strain>
    </source>
</reference>
<proteinExistence type="predicted"/>
<dbReference type="EMBL" id="AODF01000030">
    <property type="protein sequence ID" value="EUJ28040.1"/>
    <property type="molecule type" value="Genomic_DNA"/>
</dbReference>
<gene>
    <name evidence="2" type="ORF">MFLO_12796</name>
</gene>
<protein>
    <recommendedName>
        <fullName evidence="1">AB hydrolase-1 domain-containing protein</fullName>
    </recommendedName>
</protein>
<dbReference type="SUPFAM" id="SSF53474">
    <property type="entry name" value="alpha/beta-Hydrolases"/>
    <property type="match status" value="1"/>
</dbReference>
<organism evidence="2 3">
    <name type="scientific">Listeria floridensis FSL S10-1187</name>
    <dbReference type="NCBI Taxonomy" id="1265817"/>
    <lineage>
        <taxon>Bacteria</taxon>
        <taxon>Bacillati</taxon>
        <taxon>Bacillota</taxon>
        <taxon>Bacilli</taxon>
        <taxon>Bacillales</taxon>
        <taxon>Listeriaceae</taxon>
        <taxon>Listeria</taxon>
    </lineage>
</organism>
<feature type="domain" description="AB hydrolase-1" evidence="1">
    <location>
        <begin position="22"/>
        <end position="132"/>
    </location>
</feature>
<dbReference type="InterPro" id="IPR000073">
    <property type="entry name" value="AB_hydrolase_1"/>
</dbReference>
<dbReference type="PANTHER" id="PTHR46331">
    <property type="entry name" value="VALACYCLOVIR HYDROLASE"/>
    <property type="match status" value="1"/>
</dbReference>
<dbReference type="Proteomes" id="UP000019249">
    <property type="component" value="Unassembled WGS sequence"/>
</dbReference>
<comment type="caution">
    <text evidence="2">The sequence shown here is derived from an EMBL/GenBank/DDBJ whole genome shotgun (WGS) entry which is preliminary data.</text>
</comment>
<accession>A0ABN0RD03</accession>
<sequence>MKITVNQIELFYQKSGNAPQSVLLLHGNGEDHHIFDPLSEKLAADFTVYALDSRGHGASERTSDFSYEAMAQDISQFIAKLGLAPCSLIGFSDGGITALLLAARHPELVTKIAVLGANLSPADFKKKELEQLKEDYQKTHDPLIHLMLTEPNLKKTDLQQIKAEALILAGEKDVFYRKTFYTIAKTIKQSKLHILAGHNHDSYIVQNAMLYPELKAFFREKKDKGKLSSALLCLFQEFVGKYLSPRITARTRGFGK</sequence>
<dbReference type="Pfam" id="PF00561">
    <property type="entry name" value="Abhydrolase_1"/>
    <property type="match status" value="1"/>
</dbReference>
<evidence type="ECO:0000313" key="2">
    <source>
        <dbReference type="EMBL" id="EUJ28040.1"/>
    </source>
</evidence>
<dbReference type="RefSeq" id="WP_077913228.1">
    <property type="nucleotide sequence ID" value="NZ_AODF01000030.1"/>
</dbReference>
<keyword evidence="3" id="KW-1185">Reference proteome</keyword>
<dbReference type="PANTHER" id="PTHR46331:SF2">
    <property type="entry name" value="VALACYCLOVIR HYDROLASE"/>
    <property type="match status" value="1"/>
</dbReference>
<evidence type="ECO:0000259" key="1">
    <source>
        <dbReference type="Pfam" id="PF00561"/>
    </source>
</evidence>
<name>A0ABN0RD03_9LIST</name>
<evidence type="ECO:0000313" key="3">
    <source>
        <dbReference type="Proteomes" id="UP000019249"/>
    </source>
</evidence>
<dbReference type="Gene3D" id="3.40.50.1820">
    <property type="entry name" value="alpha/beta hydrolase"/>
    <property type="match status" value="1"/>
</dbReference>
<dbReference type="PRINTS" id="PR00111">
    <property type="entry name" value="ABHYDROLASE"/>
</dbReference>